<evidence type="ECO:0000256" key="4">
    <source>
        <dbReference type="ARBA" id="ARBA00022741"/>
    </source>
</evidence>
<dbReference type="AlphaFoldDB" id="A0A0K9GXN8"/>
<feature type="binding site" evidence="9">
    <location>
        <begin position="110"/>
        <end position="113"/>
    </location>
    <ligand>
        <name>ATP</name>
        <dbReference type="ChEBI" id="CHEBI:30616"/>
    </ligand>
</feature>
<dbReference type="PATRIC" id="fig|1679170.3.peg.4316"/>
<evidence type="ECO:0000256" key="7">
    <source>
        <dbReference type="ARBA" id="ARBA00022842"/>
    </source>
</evidence>
<keyword evidence="6 9" id="KW-0067">ATP-binding</keyword>
<evidence type="ECO:0000313" key="11">
    <source>
        <dbReference type="EMBL" id="KMY51381.1"/>
    </source>
</evidence>
<dbReference type="UniPathway" id="UPA00078">
    <property type="reaction ID" value="UER00161"/>
</dbReference>
<dbReference type="GO" id="GO:0009102">
    <property type="term" value="P:biotin biosynthetic process"/>
    <property type="evidence" value="ECO:0007669"/>
    <property type="project" value="UniProtKB-UniRule"/>
</dbReference>
<dbReference type="Gene3D" id="3.40.50.300">
    <property type="entry name" value="P-loop containing nucleotide triphosphate hydrolases"/>
    <property type="match status" value="1"/>
</dbReference>
<comment type="cofactor">
    <cofactor evidence="9">
        <name>Mg(2+)</name>
        <dbReference type="ChEBI" id="CHEBI:18420"/>
    </cofactor>
</comment>
<gene>
    <name evidence="9" type="primary">bioD</name>
    <name evidence="11" type="ORF">AC625_19050</name>
</gene>
<keyword evidence="5 9" id="KW-0093">Biotin biosynthesis</keyword>
<keyword evidence="4 9" id="KW-0547">Nucleotide-binding</keyword>
<dbReference type="STRING" id="1679170.AC625_19050"/>
<dbReference type="HAMAP" id="MF_00336">
    <property type="entry name" value="BioD"/>
    <property type="match status" value="1"/>
</dbReference>
<feature type="coiled-coil region" evidence="10">
    <location>
        <begin position="83"/>
        <end position="110"/>
    </location>
</feature>
<feature type="binding site" evidence="9">
    <location>
        <position position="17"/>
    </location>
    <ligand>
        <name>Mg(2+)</name>
        <dbReference type="ChEBI" id="CHEBI:18420"/>
    </ligand>
</feature>
<evidence type="ECO:0000256" key="3">
    <source>
        <dbReference type="ARBA" id="ARBA00022723"/>
    </source>
</evidence>
<name>A0A0K9GXN8_9BACI</name>
<comment type="catalytic activity">
    <reaction evidence="9">
        <text>(7R,8S)-7,8-diammoniononanoate + CO2 + ATP = (4R,5S)-dethiobiotin + ADP + phosphate + 3 H(+)</text>
        <dbReference type="Rhea" id="RHEA:15805"/>
        <dbReference type="ChEBI" id="CHEBI:15378"/>
        <dbReference type="ChEBI" id="CHEBI:16526"/>
        <dbReference type="ChEBI" id="CHEBI:30616"/>
        <dbReference type="ChEBI" id="CHEBI:43474"/>
        <dbReference type="ChEBI" id="CHEBI:149469"/>
        <dbReference type="ChEBI" id="CHEBI:149473"/>
        <dbReference type="ChEBI" id="CHEBI:456216"/>
        <dbReference type="EC" id="6.3.3.3"/>
    </reaction>
</comment>
<keyword evidence="3 9" id="KW-0479">Metal-binding</keyword>
<dbReference type="GO" id="GO:0005829">
    <property type="term" value="C:cytosol"/>
    <property type="evidence" value="ECO:0007669"/>
    <property type="project" value="TreeGrafter"/>
</dbReference>
<dbReference type="OrthoDB" id="9802097at2"/>
<dbReference type="GO" id="GO:0005524">
    <property type="term" value="F:ATP binding"/>
    <property type="evidence" value="ECO:0007669"/>
    <property type="project" value="UniProtKB-UniRule"/>
</dbReference>
<evidence type="ECO:0000313" key="12">
    <source>
        <dbReference type="Proteomes" id="UP000037146"/>
    </source>
</evidence>
<comment type="caution">
    <text evidence="11">The sequence shown here is derived from an EMBL/GenBank/DDBJ whole genome shotgun (WGS) entry which is preliminary data.</text>
</comment>
<comment type="function">
    <text evidence="9">Catalyzes a mechanistically unusual reaction, the ATP-dependent insertion of CO2 between the N7 and N8 nitrogen atoms of 7,8-diaminopelargonic acid (DAPA, also called 7,8-diammoniononanoate) to form a ureido ring.</text>
</comment>
<keyword evidence="12" id="KW-1185">Reference proteome</keyword>
<reference evidence="12" key="1">
    <citation type="submission" date="2015-07" db="EMBL/GenBank/DDBJ databases">
        <title>Genome sequencing project for genomic taxonomy and phylogenomics of Bacillus-like bacteria.</title>
        <authorList>
            <person name="Liu B."/>
            <person name="Wang J."/>
            <person name="Zhu Y."/>
            <person name="Liu G."/>
            <person name="Chen Q."/>
            <person name="Chen Z."/>
            <person name="Lan J."/>
            <person name="Che J."/>
            <person name="Ge C."/>
            <person name="Shi H."/>
            <person name="Pan Z."/>
            <person name="Liu X."/>
        </authorList>
    </citation>
    <scope>NUCLEOTIDE SEQUENCE [LARGE SCALE GENOMIC DNA]</scope>
    <source>
        <strain evidence="12">FJAT-27997</strain>
    </source>
</reference>
<evidence type="ECO:0000256" key="10">
    <source>
        <dbReference type="SAM" id="Coils"/>
    </source>
</evidence>
<dbReference type="Proteomes" id="UP000037146">
    <property type="component" value="Unassembled WGS sequence"/>
</dbReference>
<keyword evidence="10" id="KW-0175">Coiled coil</keyword>
<comment type="pathway">
    <text evidence="9">Cofactor biosynthesis; biotin biosynthesis; biotin from 7,8-diaminononanoate: step 1/2.</text>
</comment>
<dbReference type="InterPro" id="IPR004472">
    <property type="entry name" value="DTB_synth_BioD"/>
</dbReference>
<dbReference type="GO" id="GO:0000287">
    <property type="term" value="F:magnesium ion binding"/>
    <property type="evidence" value="ECO:0007669"/>
    <property type="project" value="UniProtKB-UniRule"/>
</dbReference>
<feature type="active site" evidence="9">
    <location>
        <position position="38"/>
    </location>
</feature>
<feature type="binding site" evidence="9">
    <location>
        <position position="110"/>
    </location>
    <ligand>
        <name>Mg(2+)</name>
        <dbReference type="ChEBI" id="CHEBI:18420"/>
    </ligand>
</feature>
<organism evidence="11 12">
    <name type="scientific">Peribacillus loiseleuriae</name>
    <dbReference type="NCBI Taxonomy" id="1679170"/>
    <lineage>
        <taxon>Bacteria</taxon>
        <taxon>Bacillati</taxon>
        <taxon>Bacillota</taxon>
        <taxon>Bacilli</taxon>
        <taxon>Bacillales</taxon>
        <taxon>Bacillaceae</taxon>
        <taxon>Peribacillus</taxon>
    </lineage>
</organism>
<comment type="similarity">
    <text evidence="9">Belongs to the dethiobiotin synthetase family.</text>
</comment>
<dbReference type="PANTHER" id="PTHR43210">
    <property type="entry name" value="DETHIOBIOTIN SYNTHETASE"/>
    <property type="match status" value="1"/>
</dbReference>
<dbReference type="RefSeq" id="WP_049682727.1">
    <property type="nucleotide sequence ID" value="NZ_LFZW01000001.1"/>
</dbReference>
<evidence type="ECO:0000256" key="1">
    <source>
        <dbReference type="ARBA" id="ARBA00022490"/>
    </source>
</evidence>
<comment type="catalytic activity">
    <reaction evidence="8">
        <text>(7R,8S)-8-amino-7-(carboxyamino)nonanoate + ATP = (4R,5S)-dethiobiotin + ADP + phosphate + H(+)</text>
        <dbReference type="Rhea" id="RHEA:63684"/>
        <dbReference type="ChEBI" id="CHEBI:15378"/>
        <dbReference type="ChEBI" id="CHEBI:30616"/>
        <dbReference type="ChEBI" id="CHEBI:43474"/>
        <dbReference type="ChEBI" id="CHEBI:149470"/>
        <dbReference type="ChEBI" id="CHEBI:149473"/>
        <dbReference type="ChEBI" id="CHEBI:456216"/>
    </reaction>
</comment>
<dbReference type="EMBL" id="LFZW01000001">
    <property type="protein sequence ID" value="KMY51381.1"/>
    <property type="molecule type" value="Genomic_DNA"/>
</dbReference>
<accession>A0A0K9GXN8</accession>
<evidence type="ECO:0000256" key="9">
    <source>
        <dbReference type="HAMAP-Rule" id="MF_00336"/>
    </source>
</evidence>
<dbReference type="PIRSF" id="PIRSF006755">
    <property type="entry name" value="DTB_synth"/>
    <property type="match status" value="1"/>
</dbReference>
<proteinExistence type="inferred from homology"/>
<sequence length="237" mass="26716">MGRSFFITGTGTDIGKTITTGFLFYSLNRLGLKTTVFKPFQTGLIEETQTYPDLDWFQSILGVGNAGCYALEPETSPHLAIKLQGAKVNIEAVLQRLKELEQANDIVLVEGAGGLAVPLIEREDDFYMTKDFIKDANMPTILVSASGLGSIHDVLTTNQYANHHEIPIQLLFFNRFEETNIIHLDNVETLKRIVQLPALAIPFFEDVKNELESYCESCIQSEAFKKQIQEVFRYETR</sequence>
<evidence type="ECO:0000256" key="2">
    <source>
        <dbReference type="ARBA" id="ARBA00022598"/>
    </source>
</evidence>
<feature type="binding site" evidence="9">
    <location>
        <position position="42"/>
    </location>
    <ligand>
        <name>substrate</name>
    </ligand>
</feature>
<evidence type="ECO:0000256" key="8">
    <source>
        <dbReference type="ARBA" id="ARBA00047386"/>
    </source>
</evidence>
<dbReference type="EC" id="6.3.3.3" evidence="9"/>
<comment type="subcellular location">
    <subcellularLocation>
        <location evidence="9">Cytoplasm</location>
    </subcellularLocation>
</comment>
<comment type="caution">
    <text evidence="9">Lacks conserved residue(s) required for the propagation of feature annotation.</text>
</comment>
<feature type="binding site" evidence="9">
    <location>
        <begin position="13"/>
        <end position="18"/>
    </location>
    <ligand>
        <name>ATP</name>
        <dbReference type="ChEBI" id="CHEBI:30616"/>
    </ligand>
</feature>
<evidence type="ECO:0000256" key="5">
    <source>
        <dbReference type="ARBA" id="ARBA00022756"/>
    </source>
</evidence>
<dbReference type="GO" id="GO:0004141">
    <property type="term" value="F:dethiobiotin synthase activity"/>
    <property type="evidence" value="ECO:0007669"/>
    <property type="project" value="UniProtKB-UniRule"/>
</dbReference>
<dbReference type="PANTHER" id="PTHR43210:SF2">
    <property type="entry name" value="ATP-DEPENDENT DETHIOBIOTIN SYNTHETASE BIOD 2"/>
    <property type="match status" value="1"/>
</dbReference>
<dbReference type="InterPro" id="IPR027417">
    <property type="entry name" value="P-loop_NTPase"/>
</dbReference>
<dbReference type="Pfam" id="PF13500">
    <property type="entry name" value="AAA_26"/>
    <property type="match status" value="1"/>
</dbReference>
<keyword evidence="2 9" id="KW-0436">Ligase</keyword>
<comment type="subunit">
    <text evidence="9">Homodimer.</text>
</comment>
<dbReference type="NCBIfam" id="TIGR00347">
    <property type="entry name" value="bioD"/>
    <property type="match status" value="1"/>
</dbReference>
<dbReference type="CDD" id="cd03109">
    <property type="entry name" value="DTBS"/>
    <property type="match status" value="1"/>
</dbReference>
<evidence type="ECO:0000256" key="6">
    <source>
        <dbReference type="ARBA" id="ARBA00022840"/>
    </source>
</evidence>
<keyword evidence="1 9" id="KW-0963">Cytoplasm</keyword>
<dbReference type="SUPFAM" id="SSF52540">
    <property type="entry name" value="P-loop containing nucleoside triphosphate hydrolases"/>
    <property type="match status" value="1"/>
</dbReference>
<keyword evidence="7 9" id="KW-0460">Magnesium</keyword>
<protein>
    <recommendedName>
        <fullName evidence="9">ATP-dependent dethiobiotin synthetase BioD</fullName>
        <ecNumber evidence="9">6.3.3.3</ecNumber>
    </recommendedName>
    <alternativeName>
        <fullName evidence="9">DTB synthetase</fullName>
        <shortName evidence="9">DTBS</shortName>
    </alternativeName>
    <alternativeName>
        <fullName evidence="9">Dethiobiotin synthase</fullName>
    </alternativeName>
</protein>
<feature type="binding site" evidence="9">
    <location>
        <begin position="174"/>
        <end position="175"/>
    </location>
    <ligand>
        <name>ATP</name>
        <dbReference type="ChEBI" id="CHEBI:30616"/>
    </ligand>
</feature>